<evidence type="ECO:0000259" key="1">
    <source>
        <dbReference type="Pfam" id="PF13847"/>
    </source>
</evidence>
<dbReference type="OrthoDB" id="10069295at2759"/>
<keyword evidence="3" id="KW-1185">Reference proteome</keyword>
<dbReference type="CDD" id="cd02440">
    <property type="entry name" value="AdoMet_MTases"/>
    <property type="match status" value="1"/>
</dbReference>
<proteinExistence type="predicted"/>
<gene>
    <name evidence="2" type="ORF">CANVERA_P2375</name>
</gene>
<accession>A0A9W4TY48</accession>
<reference evidence="2" key="1">
    <citation type="submission" date="2022-12" db="EMBL/GenBank/DDBJ databases">
        <authorList>
            <person name="Brejova B."/>
        </authorList>
    </citation>
    <scope>NUCLEOTIDE SEQUENCE</scope>
</reference>
<sequence length="176" mass="20524">MTERLNSSKLGTKDYWNEFYQKEIENFNENDEDLGECWFNDSNAEDKMIQYIIEYIEDNQLEKVNFLDLGTGNGHLLFQLYEDLKEEEVDVENFKFTGIDYSPDSVKFSSEIANKKYPNIDCFKFEQVDLLTENYTGKYDILLDKGTLDAIALNQTPIINNKIGMELYPSKIESLG</sequence>
<comment type="caution">
    <text evidence="2">The sequence shown here is derived from an EMBL/GenBank/DDBJ whole genome shotgun (WGS) entry which is preliminary data.</text>
</comment>
<organism evidence="2 3">
    <name type="scientific">Candida verbasci</name>
    <dbReference type="NCBI Taxonomy" id="1227364"/>
    <lineage>
        <taxon>Eukaryota</taxon>
        <taxon>Fungi</taxon>
        <taxon>Dikarya</taxon>
        <taxon>Ascomycota</taxon>
        <taxon>Saccharomycotina</taxon>
        <taxon>Pichiomycetes</taxon>
        <taxon>Debaryomycetaceae</taxon>
        <taxon>Candida/Lodderomyces clade</taxon>
        <taxon>Candida</taxon>
    </lineage>
</organism>
<dbReference type="Pfam" id="PF13847">
    <property type="entry name" value="Methyltransf_31"/>
    <property type="match status" value="1"/>
</dbReference>
<dbReference type="SUPFAM" id="SSF53335">
    <property type="entry name" value="S-adenosyl-L-methionine-dependent methyltransferases"/>
    <property type="match status" value="1"/>
</dbReference>
<dbReference type="GO" id="GO:0016279">
    <property type="term" value="F:protein-lysine N-methyltransferase activity"/>
    <property type="evidence" value="ECO:0007669"/>
    <property type="project" value="TreeGrafter"/>
</dbReference>
<dbReference type="AlphaFoldDB" id="A0A9W4TY48"/>
<protein>
    <recommendedName>
        <fullName evidence="1">Methyltransferase domain-containing protein</fullName>
    </recommendedName>
</protein>
<evidence type="ECO:0000313" key="3">
    <source>
        <dbReference type="Proteomes" id="UP001152885"/>
    </source>
</evidence>
<dbReference type="InterPro" id="IPR029063">
    <property type="entry name" value="SAM-dependent_MTases_sf"/>
</dbReference>
<dbReference type="InterPro" id="IPR025714">
    <property type="entry name" value="Methyltranfer_dom"/>
</dbReference>
<dbReference type="Proteomes" id="UP001152885">
    <property type="component" value="Unassembled WGS sequence"/>
</dbReference>
<dbReference type="PANTHER" id="PTHR12843:SF5">
    <property type="entry name" value="EEF1A LYSINE METHYLTRANSFERASE 2"/>
    <property type="match status" value="1"/>
</dbReference>
<feature type="domain" description="Methyltransferase" evidence="1">
    <location>
        <begin position="63"/>
        <end position="155"/>
    </location>
</feature>
<dbReference type="GO" id="GO:0005737">
    <property type="term" value="C:cytoplasm"/>
    <property type="evidence" value="ECO:0007669"/>
    <property type="project" value="TreeGrafter"/>
</dbReference>
<dbReference type="PANTHER" id="PTHR12843">
    <property type="entry name" value="PROTEIN-LYSINE N-METHYLTRANSFERASE METTL10"/>
    <property type="match status" value="1"/>
</dbReference>
<evidence type="ECO:0000313" key="2">
    <source>
        <dbReference type="EMBL" id="CAI5757863.1"/>
    </source>
</evidence>
<dbReference type="EMBL" id="CANTUO010000002">
    <property type="protein sequence ID" value="CAI5757863.1"/>
    <property type="molecule type" value="Genomic_DNA"/>
</dbReference>
<dbReference type="Gene3D" id="3.40.50.150">
    <property type="entry name" value="Vaccinia Virus protein VP39"/>
    <property type="match status" value="1"/>
</dbReference>
<name>A0A9W4TY48_9ASCO</name>